<evidence type="ECO:0000313" key="1">
    <source>
        <dbReference type="EMBL" id="EAC0786832.1"/>
    </source>
</evidence>
<dbReference type="Proteomes" id="UP000839733">
    <property type="component" value="Unassembled WGS sequence"/>
</dbReference>
<gene>
    <name evidence="1" type="ORF">D6K54_08720</name>
    <name evidence="2" type="ORF">D6S17_05275</name>
    <name evidence="3" type="ORF">EZX71_06150</name>
</gene>
<evidence type="ECO:0000313" key="2">
    <source>
        <dbReference type="EMBL" id="EBY8640988.1"/>
    </source>
</evidence>
<proteinExistence type="predicted"/>
<name>A0A3Z6QIJ5_SALEB</name>
<reference evidence="1" key="1">
    <citation type="submission" date="2018-09" db="EMBL/GenBank/DDBJ databases">
        <authorList>
            <person name="Ashton P.M."/>
            <person name="Dallman T."/>
            <person name="Nair S."/>
            <person name="De Pinna E."/>
            <person name="Peters T."/>
            <person name="Grant K."/>
        </authorList>
    </citation>
    <scope>NUCLEOTIDE SEQUENCE [LARGE SCALE GENOMIC DNA]</scope>
    <source>
        <strain evidence="2">140692</strain>
        <strain evidence="3">367309</strain>
        <strain evidence="1">412099</strain>
    </source>
</reference>
<comment type="caution">
    <text evidence="1">The sequence shown here is derived from an EMBL/GenBank/DDBJ whole genome shotgun (WGS) entry which is preliminary data.</text>
</comment>
<sequence length="104" mass="11895">MSGTSYIYPSDFVFKHQFDNPLQRLIMMRILSNGSCDGEDERVFDHEVLRQFCCCSKQAMFKEIKALERAGYLKVRKIGALDTDLRVRLEAARGYTITPPGGNQ</sequence>
<protein>
    <submittedName>
        <fullName evidence="1">Transcriptional regulator</fullName>
    </submittedName>
</protein>
<dbReference type="EMBL" id="AAAGSE010000010">
    <property type="protein sequence ID" value="EAC0786832.1"/>
    <property type="molecule type" value="Genomic_DNA"/>
</dbReference>
<accession>A0A3Z6QIJ5</accession>
<dbReference type="EMBL" id="AAHPHN010000006">
    <property type="protein sequence ID" value="EBY8640988.1"/>
    <property type="molecule type" value="Genomic_DNA"/>
</dbReference>
<dbReference type="AlphaFoldDB" id="A0A3Z6QIJ5"/>
<evidence type="ECO:0000313" key="3">
    <source>
        <dbReference type="EMBL" id="ECW2467540.1"/>
    </source>
</evidence>
<dbReference type="EMBL" id="AAKVUB010000006">
    <property type="protein sequence ID" value="ECW2467540.1"/>
    <property type="molecule type" value="Genomic_DNA"/>
</dbReference>
<organism evidence="1">
    <name type="scientific">Salmonella enterica subsp. enterica serovar Java</name>
    <dbReference type="NCBI Taxonomy" id="224729"/>
    <lineage>
        <taxon>Bacteria</taxon>
        <taxon>Pseudomonadati</taxon>
        <taxon>Pseudomonadota</taxon>
        <taxon>Gammaproteobacteria</taxon>
        <taxon>Enterobacterales</taxon>
        <taxon>Enterobacteriaceae</taxon>
        <taxon>Salmonella</taxon>
    </lineage>
</organism>
<dbReference type="Proteomes" id="UP000839631">
    <property type="component" value="Unassembled WGS sequence"/>
</dbReference>